<dbReference type="Gene3D" id="2.120.10.30">
    <property type="entry name" value="TolB, C-terminal domain"/>
    <property type="match status" value="2"/>
</dbReference>
<evidence type="ECO:0000313" key="4">
    <source>
        <dbReference type="EMBL" id="MFG6462323.1"/>
    </source>
</evidence>
<feature type="signal peptide" evidence="2">
    <location>
        <begin position="1"/>
        <end position="29"/>
    </location>
</feature>
<proteinExistence type="inferred from homology"/>
<dbReference type="InterPro" id="IPR013424">
    <property type="entry name" value="Ice-binding_C"/>
</dbReference>
<comment type="similarity">
    <text evidence="1">Belongs to the TolB family.</text>
</comment>
<dbReference type="InterPro" id="IPR011659">
    <property type="entry name" value="WD40"/>
</dbReference>
<sequence>MLSLPCLLSARFAGPVSTLLLLAASAAPAAPLQVSVGGGIGQSYGPKLNADGSRLAYYSATNPTGGNADGSWEVFVYDRASGQTRQISDEPGGQFAGGNQTPGISGDGSRVAFQHFIIDSGYGYFQTRVYDLNANALTTLTQPAFAETSAISRDGKTVAVSLGNVGVRLYDVATQAFTSLPLVNPATFTMSGDGKRLVYDTFSQGVYLYDVTTGATTVISAAGGGGGFNQRPMISADGNSVVFTSTFDPLGRNADHSSEVFRYDVPTKTLVQVTQSQGDSREASLSGDGTRIVFSSNGDLAGRNADGNVEIFVYDLLANSFLQMTDALNSYSGGGTLSEDGNTVAYFSNLDPRGGSPGSSYQIFLDTLEPRAPAALPEPASAWLALLALGVAGAMRRRQRRG</sequence>
<dbReference type="Pfam" id="PF07589">
    <property type="entry name" value="PEP-CTERM"/>
    <property type="match status" value="1"/>
</dbReference>
<feature type="domain" description="Ice-binding protein C-terminal" evidence="3">
    <location>
        <begin position="377"/>
        <end position="398"/>
    </location>
</feature>
<reference evidence="4 5" key="1">
    <citation type="submission" date="2024-08" db="EMBL/GenBank/DDBJ databases">
        <authorList>
            <person name="Lu H."/>
        </authorList>
    </citation>
    <scope>NUCLEOTIDE SEQUENCE [LARGE SCALE GENOMIC DNA]</scope>
    <source>
        <strain evidence="4 5">DXS20W</strain>
    </source>
</reference>
<dbReference type="RefSeq" id="WP_394511184.1">
    <property type="nucleotide sequence ID" value="NZ_JBIGHX010000003.1"/>
</dbReference>
<gene>
    <name evidence="4" type="ORF">ACG04Q_12145</name>
</gene>
<dbReference type="PANTHER" id="PTHR36842">
    <property type="entry name" value="PROTEIN TOLB HOMOLOG"/>
    <property type="match status" value="1"/>
</dbReference>
<keyword evidence="5" id="KW-1185">Reference proteome</keyword>
<feature type="chain" id="PRO_5045301567" evidence="2">
    <location>
        <begin position="30"/>
        <end position="402"/>
    </location>
</feature>
<dbReference type="SUPFAM" id="SSF82171">
    <property type="entry name" value="DPP6 N-terminal domain-like"/>
    <property type="match status" value="1"/>
</dbReference>
<organism evidence="4 5">
    <name type="scientific">Pelomonas lactea</name>
    <dbReference type="NCBI Taxonomy" id="3299030"/>
    <lineage>
        <taxon>Bacteria</taxon>
        <taxon>Pseudomonadati</taxon>
        <taxon>Pseudomonadota</taxon>
        <taxon>Betaproteobacteria</taxon>
        <taxon>Burkholderiales</taxon>
        <taxon>Sphaerotilaceae</taxon>
        <taxon>Roseateles</taxon>
    </lineage>
</organism>
<keyword evidence="2" id="KW-0732">Signal</keyword>
<dbReference type="Pfam" id="PF07676">
    <property type="entry name" value="PD40"/>
    <property type="match status" value="2"/>
</dbReference>
<comment type="caution">
    <text evidence="4">The sequence shown here is derived from an EMBL/GenBank/DDBJ whole genome shotgun (WGS) entry which is preliminary data.</text>
</comment>
<evidence type="ECO:0000256" key="2">
    <source>
        <dbReference type="SAM" id="SignalP"/>
    </source>
</evidence>
<evidence type="ECO:0000259" key="3">
    <source>
        <dbReference type="Pfam" id="PF07589"/>
    </source>
</evidence>
<dbReference type="PANTHER" id="PTHR36842:SF1">
    <property type="entry name" value="PROTEIN TOLB"/>
    <property type="match status" value="1"/>
</dbReference>
<dbReference type="InterPro" id="IPR011042">
    <property type="entry name" value="6-blade_b-propeller_TolB-like"/>
</dbReference>
<dbReference type="Proteomes" id="UP001606302">
    <property type="component" value="Unassembled WGS sequence"/>
</dbReference>
<evidence type="ECO:0000313" key="5">
    <source>
        <dbReference type="Proteomes" id="UP001606302"/>
    </source>
</evidence>
<accession>A0ABW7GK70</accession>
<name>A0ABW7GK70_9BURK</name>
<evidence type="ECO:0000256" key="1">
    <source>
        <dbReference type="ARBA" id="ARBA00009820"/>
    </source>
</evidence>
<protein>
    <submittedName>
        <fullName evidence="4">TolB family protein</fullName>
    </submittedName>
</protein>
<dbReference type="EMBL" id="JBIGHX010000003">
    <property type="protein sequence ID" value="MFG6462323.1"/>
    <property type="molecule type" value="Genomic_DNA"/>
</dbReference>